<name>A0A836BSH8_9CHLO</name>
<dbReference type="EMBL" id="JAEHOE010000099">
    <property type="protein sequence ID" value="KAG2487255.1"/>
    <property type="molecule type" value="Genomic_DNA"/>
</dbReference>
<reference evidence="1" key="1">
    <citation type="journal article" date="2020" name="bioRxiv">
        <title>Comparative genomics of Chlamydomonas.</title>
        <authorList>
            <person name="Craig R.J."/>
            <person name="Hasan A.R."/>
            <person name="Ness R.W."/>
            <person name="Keightley P.D."/>
        </authorList>
    </citation>
    <scope>NUCLEOTIDE SEQUENCE</scope>
    <source>
        <strain evidence="1">CCAP 11/70</strain>
    </source>
</reference>
<keyword evidence="2" id="KW-1185">Reference proteome</keyword>
<dbReference type="AlphaFoldDB" id="A0A836BSH8"/>
<evidence type="ECO:0000313" key="2">
    <source>
        <dbReference type="Proteomes" id="UP000612055"/>
    </source>
</evidence>
<accession>A0A836BSH8</accession>
<organism evidence="1 2">
    <name type="scientific">Edaphochlamys debaryana</name>
    <dbReference type="NCBI Taxonomy" id="47281"/>
    <lineage>
        <taxon>Eukaryota</taxon>
        <taxon>Viridiplantae</taxon>
        <taxon>Chlorophyta</taxon>
        <taxon>core chlorophytes</taxon>
        <taxon>Chlorophyceae</taxon>
        <taxon>CS clade</taxon>
        <taxon>Chlamydomonadales</taxon>
        <taxon>Chlamydomonadales incertae sedis</taxon>
        <taxon>Edaphochlamys</taxon>
    </lineage>
</organism>
<sequence>MLALHPYRASGAVNNYTLLAAGQPAAFGFTVAIQQAYDARTVDALKAAETALQATNLAVELSAAAKVAIDAVSLYIHSD</sequence>
<proteinExistence type="predicted"/>
<protein>
    <submittedName>
        <fullName evidence="1">Uncharacterized protein</fullName>
    </submittedName>
</protein>
<evidence type="ECO:0000313" key="1">
    <source>
        <dbReference type="EMBL" id="KAG2487255.1"/>
    </source>
</evidence>
<dbReference type="Proteomes" id="UP000612055">
    <property type="component" value="Unassembled WGS sequence"/>
</dbReference>
<comment type="caution">
    <text evidence="1">The sequence shown here is derived from an EMBL/GenBank/DDBJ whole genome shotgun (WGS) entry which is preliminary data.</text>
</comment>
<gene>
    <name evidence="1" type="ORF">HYH03_014097</name>
</gene>